<evidence type="ECO:0000313" key="3">
    <source>
        <dbReference type="Proteomes" id="UP000266934"/>
    </source>
</evidence>
<keyword evidence="3" id="KW-1185">Reference proteome</keyword>
<dbReference type="AlphaFoldDB" id="A0A348G0Y3"/>
<name>A0A348G0Y3_9HYPH</name>
<feature type="region of interest" description="Disordered" evidence="1">
    <location>
        <begin position="89"/>
        <end position="108"/>
    </location>
</feature>
<sequence>MPGMLWCRATQTRRIRVAVLVALLRYTTTAVAEGFGMTYSFKGRGILWEEGRGPVIWWPINWFWFLVTNFQEERRQAAEERAAALDAAKTEAAPAKADEPAAAAVDPAPPVETVSETIVVEPAVSETVEAVAETTVVTVVAVAEPAIEKALAAEPAAPAGPAETAPAAEPEASEPAEKKA</sequence>
<dbReference type="EMBL" id="AP018907">
    <property type="protein sequence ID" value="BBF93216.1"/>
    <property type="molecule type" value="Genomic_DNA"/>
</dbReference>
<dbReference type="KEGG" id="blag:BLTE_19010"/>
<feature type="region of interest" description="Disordered" evidence="1">
    <location>
        <begin position="153"/>
        <end position="180"/>
    </location>
</feature>
<reference evidence="2 3" key="1">
    <citation type="submission" date="2018-08" db="EMBL/GenBank/DDBJ databases">
        <title>Complete genome sequencing of Blastochloris tepida GI.</title>
        <authorList>
            <person name="Tsukatani Y."/>
            <person name="Mori H."/>
        </authorList>
    </citation>
    <scope>NUCLEOTIDE SEQUENCE [LARGE SCALE GENOMIC DNA]</scope>
    <source>
        <strain evidence="2 3">GI</strain>
    </source>
</reference>
<proteinExistence type="predicted"/>
<dbReference type="Proteomes" id="UP000266934">
    <property type="component" value="Chromosome"/>
</dbReference>
<evidence type="ECO:0000313" key="2">
    <source>
        <dbReference type="EMBL" id="BBF93216.1"/>
    </source>
</evidence>
<gene>
    <name evidence="2" type="ORF">BLTE_19010</name>
</gene>
<accession>A0A348G0Y3</accession>
<organism evidence="2 3">
    <name type="scientific">Blastochloris tepida</name>
    <dbReference type="NCBI Taxonomy" id="2233851"/>
    <lineage>
        <taxon>Bacteria</taxon>
        <taxon>Pseudomonadati</taxon>
        <taxon>Pseudomonadota</taxon>
        <taxon>Alphaproteobacteria</taxon>
        <taxon>Hyphomicrobiales</taxon>
        <taxon>Blastochloridaceae</taxon>
        <taxon>Blastochloris</taxon>
    </lineage>
</organism>
<feature type="compositionally biased region" description="Low complexity" evidence="1">
    <location>
        <begin position="153"/>
        <end position="170"/>
    </location>
</feature>
<evidence type="ECO:0000256" key="1">
    <source>
        <dbReference type="SAM" id="MobiDB-lite"/>
    </source>
</evidence>
<protein>
    <submittedName>
        <fullName evidence="2">Uncharacterized protein</fullName>
    </submittedName>
</protein>